<dbReference type="PRINTS" id="PR00120">
    <property type="entry name" value="HATPASE"/>
</dbReference>
<evidence type="ECO:0000256" key="8">
    <source>
        <dbReference type="ARBA" id="ARBA00022989"/>
    </source>
</evidence>
<evidence type="ECO:0000256" key="3">
    <source>
        <dbReference type="ARBA" id="ARBA00022692"/>
    </source>
</evidence>
<dbReference type="CDD" id="cd00371">
    <property type="entry name" value="HMA"/>
    <property type="match status" value="1"/>
</dbReference>
<dbReference type="NCBIfam" id="TIGR01525">
    <property type="entry name" value="ATPase-IB_hvy"/>
    <property type="match status" value="1"/>
</dbReference>
<dbReference type="FunFam" id="3.30.70.100:FF:000005">
    <property type="entry name" value="Copper-exporting P-type ATPase A"/>
    <property type="match status" value="1"/>
</dbReference>
<keyword evidence="13" id="KW-1185">Reference proteome</keyword>
<dbReference type="FunFam" id="2.70.150.10:FF:000002">
    <property type="entry name" value="Copper-transporting ATPase 1, putative"/>
    <property type="match status" value="1"/>
</dbReference>
<dbReference type="InterPro" id="IPR036163">
    <property type="entry name" value="HMA_dom_sf"/>
</dbReference>
<dbReference type="InterPro" id="IPR001757">
    <property type="entry name" value="P_typ_ATPase"/>
</dbReference>
<dbReference type="InterPro" id="IPR023299">
    <property type="entry name" value="ATPase_P-typ_cyto_dom_N"/>
</dbReference>
<dbReference type="Pfam" id="PF00403">
    <property type="entry name" value="HMA"/>
    <property type="match status" value="1"/>
</dbReference>
<feature type="transmembrane region" description="Helical" evidence="10">
    <location>
        <begin position="689"/>
        <end position="709"/>
    </location>
</feature>
<feature type="transmembrane region" description="Helical" evidence="10">
    <location>
        <begin position="715"/>
        <end position="732"/>
    </location>
</feature>
<keyword evidence="8 10" id="KW-1133">Transmembrane helix</keyword>
<dbReference type="InterPro" id="IPR018303">
    <property type="entry name" value="ATPase_P-typ_P_site"/>
</dbReference>
<proteinExistence type="inferred from homology"/>
<accession>A0A1E3G372</accession>
<keyword evidence="7" id="KW-1278">Translocase</keyword>
<feature type="domain" description="HMA" evidence="11">
    <location>
        <begin position="14"/>
        <end position="79"/>
    </location>
</feature>
<feature type="transmembrane region" description="Helical" evidence="10">
    <location>
        <begin position="99"/>
        <end position="116"/>
    </location>
</feature>
<dbReference type="InterPro" id="IPR006121">
    <property type="entry name" value="HMA_dom"/>
</dbReference>
<protein>
    <submittedName>
        <fullName evidence="12">ATPase P</fullName>
    </submittedName>
</protein>
<dbReference type="GO" id="GO:0055070">
    <property type="term" value="P:copper ion homeostasis"/>
    <property type="evidence" value="ECO:0007669"/>
    <property type="project" value="TreeGrafter"/>
</dbReference>
<organism evidence="12 13">
    <name type="scientific">Fervidobacterium thailandense</name>
    <dbReference type="NCBI Taxonomy" id="1008305"/>
    <lineage>
        <taxon>Bacteria</taxon>
        <taxon>Thermotogati</taxon>
        <taxon>Thermotogota</taxon>
        <taxon>Thermotogae</taxon>
        <taxon>Thermotogales</taxon>
        <taxon>Fervidobacteriaceae</taxon>
        <taxon>Fervidobacterium</taxon>
    </lineage>
</organism>
<dbReference type="Proteomes" id="UP000094570">
    <property type="component" value="Unassembled WGS sequence"/>
</dbReference>
<reference evidence="13" key="1">
    <citation type="submission" date="2016-04" db="EMBL/GenBank/DDBJ databases">
        <title>The genome sequence project of a novel Fervidobacterium isolate from a hot spring in Thailand.</title>
        <authorList>
            <person name="Gonzalez J.M."/>
            <person name="Cuecas A."/>
            <person name="Kanoksilapatham W."/>
        </authorList>
    </citation>
    <scope>NUCLEOTIDE SEQUENCE [LARGE SCALE GENOMIC DNA]</scope>
    <source>
        <strain evidence="13">FC2004</strain>
    </source>
</reference>
<dbReference type="PROSITE" id="PS01047">
    <property type="entry name" value="HMA_1"/>
    <property type="match status" value="1"/>
</dbReference>
<dbReference type="GO" id="GO:0005507">
    <property type="term" value="F:copper ion binding"/>
    <property type="evidence" value="ECO:0007669"/>
    <property type="project" value="TreeGrafter"/>
</dbReference>
<dbReference type="Gene3D" id="3.40.1110.10">
    <property type="entry name" value="Calcium-transporting ATPase, cytoplasmic domain N"/>
    <property type="match status" value="1"/>
</dbReference>
<evidence type="ECO:0000313" key="13">
    <source>
        <dbReference type="Proteomes" id="UP000094570"/>
    </source>
</evidence>
<dbReference type="NCBIfam" id="TIGR01494">
    <property type="entry name" value="ATPase_P-type"/>
    <property type="match status" value="2"/>
</dbReference>
<feature type="transmembrane region" description="Helical" evidence="10">
    <location>
        <begin position="160"/>
        <end position="178"/>
    </location>
</feature>
<dbReference type="InterPro" id="IPR027256">
    <property type="entry name" value="P-typ_ATPase_IB"/>
</dbReference>
<dbReference type="GO" id="GO:0005524">
    <property type="term" value="F:ATP binding"/>
    <property type="evidence" value="ECO:0007669"/>
    <property type="project" value="UniProtKB-UniRule"/>
</dbReference>
<evidence type="ECO:0000256" key="7">
    <source>
        <dbReference type="ARBA" id="ARBA00022967"/>
    </source>
</evidence>
<dbReference type="InterPro" id="IPR017969">
    <property type="entry name" value="Heavy-metal-associated_CS"/>
</dbReference>
<dbReference type="Pfam" id="PF00122">
    <property type="entry name" value="E1-E2_ATPase"/>
    <property type="match status" value="1"/>
</dbReference>
<keyword evidence="3 10" id="KW-0812">Transmembrane</keyword>
<keyword evidence="6 10" id="KW-0067">ATP-binding</keyword>
<keyword evidence="5 10" id="KW-0547">Nucleotide-binding</keyword>
<dbReference type="InterPro" id="IPR023214">
    <property type="entry name" value="HAD_sf"/>
</dbReference>
<keyword evidence="9 10" id="KW-0472">Membrane</keyword>
<feature type="transmembrane region" description="Helical" evidence="10">
    <location>
        <begin position="122"/>
        <end position="139"/>
    </location>
</feature>
<evidence type="ECO:0000256" key="5">
    <source>
        <dbReference type="ARBA" id="ARBA00022741"/>
    </source>
</evidence>
<dbReference type="SUPFAM" id="SSF55008">
    <property type="entry name" value="HMA, heavy metal-associated domain"/>
    <property type="match status" value="1"/>
</dbReference>
<dbReference type="PROSITE" id="PS50846">
    <property type="entry name" value="HMA_2"/>
    <property type="match status" value="1"/>
</dbReference>
<dbReference type="PRINTS" id="PR00119">
    <property type="entry name" value="CATATPASE"/>
</dbReference>
<evidence type="ECO:0000256" key="9">
    <source>
        <dbReference type="ARBA" id="ARBA00023136"/>
    </source>
</evidence>
<keyword evidence="10" id="KW-1003">Cell membrane</keyword>
<dbReference type="InterPro" id="IPR008250">
    <property type="entry name" value="ATPase_P-typ_transduc_dom_A_sf"/>
</dbReference>
<dbReference type="PANTHER" id="PTHR43520">
    <property type="entry name" value="ATP7, ISOFORM B"/>
    <property type="match status" value="1"/>
</dbReference>
<dbReference type="GO" id="GO:0012505">
    <property type="term" value="C:endomembrane system"/>
    <property type="evidence" value="ECO:0007669"/>
    <property type="project" value="UniProtKB-SubCell"/>
</dbReference>
<comment type="similarity">
    <text evidence="2 10">Belongs to the cation transport ATPase (P-type) (TC 3.A.3) family. Type IB subfamily.</text>
</comment>
<dbReference type="SUPFAM" id="SSF56784">
    <property type="entry name" value="HAD-like"/>
    <property type="match status" value="1"/>
</dbReference>
<dbReference type="Gene3D" id="3.30.70.100">
    <property type="match status" value="1"/>
</dbReference>
<dbReference type="PANTHER" id="PTHR43520:SF8">
    <property type="entry name" value="P-TYPE CU(+) TRANSPORTER"/>
    <property type="match status" value="1"/>
</dbReference>
<dbReference type="GO" id="GO:0005886">
    <property type="term" value="C:plasma membrane"/>
    <property type="evidence" value="ECO:0007669"/>
    <property type="project" value="UniProtKB-SubCell"/>
</dbReference>
<evidence type="ECO:0000256" key="10">
    <source>
        <dbReference type="RuleBase" id="RU362081"/>
    </source>
</evidence>
<dbReference type="Gene3D" id="3.40.50.1000">
    <property type="entry name" value="HAD superfamily/HAD-like"/>
    <property type="match status" value="1"/>
</dbReference>
<feature type="transmembrane region" description="Helical" evidence="10">
    <location>
        <begin position="382"/>
        <end position="411"/>
    </location>
</feature>
<dbReference type="EMBL" id="LWAF01000011">
    <property type="protein sequence ID" value="ODN30128.1"/>
    <property type="molecule type" value="Genomic_DNA"/>
</dbReference>
<comment type="caution">
    <text evidence="12">The sequence shown here is derived from an EMBL/GenBank/DDBJ whole genome shotgun (WGS) entry which is preliminary data.</text>
</comment>
<evidence type="ECO:0000256" key="6">
    <source>
        <dbReference type="ARBA" id="ARBA00022840"/>
    </source>
</evidence>
<dbReference type="PROSITE" id="PS00154">
    <property type="entry name" value="ATPASE_E1_E2"/>
    <property type="match status" value="1"/>
</dbReference>
<dbReference type="InterPro" id="IPR059000">
    <property type="entry name" value="ATPase_P-type_domA"/>
</dbReference>
<dbReference type="GO" id="GO:0016887">
    <property type="term" value="F:ATP hydrolysis activity"/>
    <property type="evidence" value="ECO:0007669"/>
    <property type="project" value="InterPro"/>
</dbReference>
<dbReference type="STRING" id="1008305.A4H02_07385"/>
<comment type="subcellular location">
    <subcellularLocation>
        <location evidence="10">Cell membrane</location>
    </subcellularLocation>
    <subcellularLocation>
        <location evidence="1">Endomembrane system</location>
        <topology evidence="1">Multi-pass membrane protein</topology>
    </subcellularLocation>
</comment>
<evidence type="ECO:0000256" key="1">
    <source>
        <dbReference type="ARBA" id="ARBA00004127"/>
    </source>
</evidence>
<dbReference type="InterPro" id="IPR036412">
    <property type="entry name" value="HAD-like_sf"/>
</dbReference>
<evidence type="ECO:0000256" key="4">
    <source>
        <dbReference type="ARBA" id="ARBA00022723"/>
    </source>
</evidence>
<feature type="transmembrane region" description="Helical" evidence="10">
    <location>
        <begin position="335"/>
        <end position="356"/>
    </location>
</feature>
<dbReference type="Gene3D" id="2.70.150.10">
    <property type="entry name" value="Calcium-transporting ATPase, cytoplasmic transduction domain A"/>
    <property type="match status" value="1"/>
</dbReference>
<sequence length="740" mass="80899">MYAYKEVVRLPEQLKKTLRISGMTCANCARIVEKSLRKVDGVKFAAVNLATNTAFVVLEKDVPNELLKKAVEEVGYSVADHLDEGYEVRRYKRTKRKTIFAISITAFMFVSMAFLPHGHSKVLEAVMLLLSAIAIFYAGSDAFRGAFIALVHKHTNMDTLITFGALTAWLTELLHFFGLKIQPFGMVGSMIITLHLVGRLIESYLRDKASKEVRALLELRSKNATVLTTDGEISVPLDFVREGDIVLVKPGERIPADGIIIEGTSNVDESMISGEPIPVTKTVGNNVVGGSMNVDGVIKIKVTNVGNDSFLSKMIALIQEVQGAKVPIQALADRITAWFVPVVIVLAFFSSVVWYFNFETLLASMKPFFQLLPWSVHFTDRFSTAVFIFLSTIVIACPCALGLATPMALIVGTSQAMKKGLLIRNAEVIQTMKDVGYVLFDKTGTITNGKPTVVHFELPQFEYTTVAYIASLSNHPLAQSVFAHLQPLVKNGFDKEDILKEFEEIKEERGSGISVVHKGVRYFVGKPKDYSIYMKFLQEGCSIVEVRKDDNVIGFFAISDTIREDSKEAVQRLKDASVHPVMVTGDNEAVAKVVGSKVGISEIFAGASPEDKVNIVRHFQSKGKKVLMVGDGINDAPALKAADIGVAIGSGSEIALESADVIIMKGGISKVVELIEISKITFSTIKKNLVFAFLYNVVAIPSAMLGFLHPVIAEGAMAMSSITVITISLGITRKLSKRIV</sequence>
<dbReference type="Pfam" id="PF00702">
    <property type="entry name" value="Hydrolase"/>
    <property type="match status" value="1"/>
</dbReference>
<name>A0A1E3G372_9BACT</name>
<keyword evidence="4 10" id="KW-0479">Metal-binding</keyword>
<dbReference type="AlphaFoldDB" id="A0A1E3G372"/>
<gene>
    <name evidence="12" type="ORF">A4H02_07385</name>
</gene>
<dbReference type="SUPFAM" id="SSF81665">
    <property type="entry name" value="Calcium ATPase, transmembrane domain M"/>
    <property type="match status" value="1"/>
</dbReference>
<feature type="transmembrane region" description="Helical" evidence="10">
    <location>
        <begin position="184"/>
        <end position="201"/>
    </location>
</feature>
<dbReference type="InterPro" id="IPR023298">
    <property type="entry name" value="ATPase_P-typ_TM_dom_sf"/>
</dbReference>
<dbReference type="CDD" id="cd02094">
    <property type="entry name" value="P-type_ATPase_Cu-like"/>
    <property type="match status" value="1"/>
</dbReference>
<dbReference type="GO" id="GO:0043682">
    <property type="term" value="F:P-type divalent copper transporter activity"/>
    <property type="evidence" value="ECO:0007669"/>
    <property type="project" value="TreeGrafter"/>
</dbReference>
<evidence type="ECO:0000313" key="12">
    <source>
        <dbReference type="EMBL" id="ODN30128.1"/>
    </source>
</evidence>
<evidence type="ECO:0000259" key="11">
    <source>
        <dbReference type="PROSITE" id="PS50846"/>
    </source>
</evidence>
<evidence type="ECO:0000256" key="2">
    <source>
        <dbReference type="ARBA" id="ARBA00006024"/>
    </source>
</evidence>
<dbReference type="SUPFAM" id="SSF81653">
    <property type="entry name" value="Calcium ATPase, transduction domain A"/>
    <property type="match status" value="1"/>
</dbReference>